<dbReference type="AlphaFoldDB" id="A0A7J6M779"/>
<evidence type="ECO:0000313" key="1">
    <source>
        <dbReference type="EMBL" id="KAF4667433.1"/>
    </source>
</evidence>
<gene>
    <name evidence="1" type="ORF">FOZ61_008294</name>
</gene>
<comment type="caution">
    <text evidence="1">The sequence shown here is derived from an EMBL/GenBank/DDBJ whole genome shotgun (WGS) entry which is preliminary data.</text>
</comment>
<proteinExistence type="predicted"/>
<dbReference type="Proteomes" id="UP000570595">
    <property type="component" value="Unassembled WGS sequence"/>
</dbReference>
<protein>
    <submittedName>
        <fullName evidence="1">Uncharacterized protein</fullName>
    </submittedName>
</protein>
<name>A0A7J6M779_PEROL</name>
<organism evidence="1 2">
    <name type="scientific">Perkinsus olseni</name>
    <name type="common">Perkinsus atlanticus</name>
    <dbReference type="NCBI Taxonomy" id="32597"/>
    <lineage>
        <taxon>Eukaryota</taxon>
        <taxon>Sar</taxon>
        <taxon>Alveolata</taxon>
        <taxon>Perkinsozoa</taxon>
        <taxon>Perkinsea</taxon>
        <taxon>Perkinsida</taxon>
        <taxon>Perkinsidae</taxon>
        <taxon>Perkinsus</taxon>
    </lineage>
</organism>
<sequence length="72" mass="7613">MTLGSTRNCSIGRLGYLYREIDDRLPGISGDACVDGGGSMIGIVNDRLPQYERGRTAQCGIHEQGLGGAEQG</sequence>
<dbReference type="EMBL" id="JABAHT010000054">
    <property type="protein sequence ID" value="KAF4667433.1"/>
    <property type="molecule type" value="Genomic_DNA"/>
</dbReference>
<reference evidence="1 2" key="1">
    <citation type="submission" date="2020-04" db="EMBL/GenBank/DDBJ databases">
        <title>Perkinsus olseni comparative genomics.</title>
        <authorList>
            <person name="Bogema D.R."/>
        </authorList>
    </citation>
    <scope>NUCLEOTIDE SEQUENCE [LARGE SCALE GENOMIC DNA]</scope>
    <source>
        <strain evidence="1">ATCC PRA-179</strain>
    </source>
</reference>
<accession>A0A7J6M779</accession>
<evidence type="ECO:0000313" key="2">
    <source>
        <dbReference type="Proteomes" id="UP000570595"/>
    </source>
</evidence>